<dbReference type="KEGG" id="moj:D7D94_11120"/>
<evidence type="ECO:0000313" key="6">
    <source>
        <dbReference type="EMBL" id="QGU28166.1"/>
    </source>
</evidence>
<sequence length="347" mass="37530">MEPKMSPRASRPSQRMIAELANVSQSAVSMVVSGQADANRIPQATQDRIRQIMREVGYVPNVAARLLRSQRNGLVGVHTYERVFPIREEDYYHDFLVGIEAEAVEQGVDLVLFTSTLRADGTRAVYNDGMNRLRLADGAIFFGLEKDDSELTQLARDGYPFVFIGKRAIEGTDIPFVTADYAGGIAATLDVLQEAGHRSIRYLASTQRALPQHERLEAFTAEVTARGLRDGIVEAPADEIRDRLDEILDGVTAVLVETVELADALHGALAERGVRVPADLGVVVLDASPPNAAAAAWSHVGFPRREMGAAAVRLLLAWLEAGVVPESVTLPVAAPDPRSVGSARSAD</sequence>
<proteinExistence type="predicted"/>
<evidence type="ECO:0000256" key="2">
    <source>
        <dbReference type="ARBA" id="ARBA00023015"/>
    </source>
</evidence>
<accession>A0A6I6DVQ0</accession>
<dbReference type="InterPro" id="IPR046335">
    <property type="entry name" value="LacI/GalR-like_sensor"/>
</dbReference>
<dbReference type="Pfam" id="PF00356">
    <property type="entry name" value="LacI"/>
    <property type="match status" value="1"/>
</dbReference>
<evidence type="ECO:0000313" key="7">
    <source>
        <dbReference type="Proteomes" id="UP000422989"/>
    </source>
</evidence>
<keyword evidence="7" id="KW-1185">Reference proteome</keyword>
<dbReference type="Pfam" id="PF13377">
    <property type="entry name" value="Peripla_BP_3"/>
    <property type="match status" value="1"/>
</dbReference>
<dbReference type="OrthoDB" id="9790412at2"/>
<feature type="domain" description="HTH lacI-type" evidence="5">
    <location>
        <begin position="12"/>
        <end position="69"/>
    </location>
</feature>
<evidence type="ECO:0000256" key="4">
    <source>
        <dbReference type="ARBA" id="ARBA00023163"/>
    </source>
</evidence>
<evidence type="ECO:0000256" key="3">
    <source>
        <dbReference type="ARBA" id="ARBA00023125"/>
    </source>
</evidence>
<keyword evidence="3" id="KW-0238">DNA-binding</keyword>
<organism evidence="6 7">
    <name type="scientific">Microbacterium oryzae</name>
    <dbReference type="NCBI Taxonomy" id="743009"/>
    <lineage>
        <taxon>Bacteria</taxon>
        <taxon>Bacillati</taxon>
        <taxon>Actinomycetota</taxon>
        <taxon>Actinomycetes</taxon>
        <taxon>Micrococcales</taxon>
        <taxon>Microbacteriaceae</taxon>
        <taxon>Microbacterium</taxon>
    </lineage>
</organism>
<dbReference type="PANTHER" id="PTHR30146">
    <property type="entry name" value="LACI-RELATED TRANSCRIPTIONAL REPRESSOR"/>
    <property type="match status" value="1"/>
</dbReference>
<reference evidence="6 7" key="1">
    <citation type="submission" date="2018-09" db="EMBL/GenBank/DDBJ databases">
        <title>Whole genome sequencing of Microbacterium oryzae strain MB-10T.</title>
        <authorList>
            <person name="Das S.K."/>
        </authorList>
    </citation>
    <scope>NUCLEOTIDE SEQUENCE [LARGE SCALE GENOMIC DNA]</scope>
    <source>
        <strain evidence="6 7">MB-10</strain>
    </source>
</reference>
<name>A0A6I6DVQ0_9MICO</name>
<evidence type="ECO:0000259" key="5">
    <source>
        <dbReference type="PROSITE" id="PS50932"/>
    </source>
</evidence>
<protein>
    <submittedName>
        <fullName evidence="6">LacI family transcriptional regulator</fullName>
    </submittedName>
</protein>
<dbReference type="SUPFAM" id="SSF47413">
    <property type="entry name" value="lambda repressor-like DNA-binding domains"/>
    <property type="match status" value="1"/>
</dbReference>
<dbReference type="Proteomes" id="UP000422989">
    <property type="component" value="Chromosome"/>
</dbReference>
<dbReference type="InterPro" id="IPR010982">
    <property type="entry name" value="Lambda_DNA-bd_dom_sf"/>
</dbReference>
<keyword evidence="4" id="KW-0804">Transcription</keyword>
<gene>
    <name evidence="6" type="ORF">D7D94_11120</name>
</gene>
<dbReference type="EMBL" id="CP032550">
    <property type="protein sequence ID" value="QGU28166.1"/>
    <property type="molecule type" value="Genomic_DNA"/>
</dbReference>
<dbReference type="PANTHER" id="PTHR30146:SF148">
    <property type="entry name" value="HTH-TYPE TRANSCRIPTIONAL REPRESSOR PURR-RELATED"/>
    <property type="match status" value="1"/>
</dbReference>
<keyword evidence="2" id="KW-0805">Transcription regulation</keyword>
<dbReference type="SMART" id="SM00354">
    <property type="entry name" value="HTH_LACI"/>
    <property type="match status" value="1"/>
</dbReference>
<evidence type="ECO:0000256" key="1">
    <source>
        <dbReference type="ARBA" id="ARBA00022491"/>
    </source>
</evidence>
<dbReference type="GO" id="GO:0003700">
    <property type="term" value="F:DNA-binding transcription factor activity"/>
    <property type="evidence" value="ECO:0007669"/>
    <property type="project" value="TreeGrafter"/>
</dbReference>
<dbReference type="SUPFAM" id="SSF53822">
    <property type="entry name" value="Periplasmic binding protein-like I"/>
    <property type="match status" value="1"/>
</dbReference>
<dbReference type="InterPro" id="IPR000843">
    <property type="entry name" value="HTH_LacI"/>
</dbReference>
<dbReference type="GO" id="GO:0000976">
    <property type="term" value="F:transcription cis-regulatory region binding"/>
    <property type="evidence" value="ECO:0007669"/>
    <property type="project" value="TreeGrafter"/>
</dbReference>
<dbReference type="InterPro" id="IPR028082">
    <property type="entry name" value="Peripla_BP_I"/>
</dbReference>
<dbReference type="CDD" id="cd01392">
    <property type="entry name" value="HTH_LacI"/>
    <property type="match status" value="1"/>
</dbReference>
<dbReference type="AlphaFoldDB" id="A0A6I6DVQ0"/>
<dbReference type="CDD" id="cd06267">
    <property type="entry name" value="PBP1_LacI_sugar_binding-like"/>
    <property type="match status" value="1"/>
</dbReference>
<dbReference type="Gene3D" id="1.10.260.40">
    <property type="entry name" value="lambda repressor-like DNA-binding domains"/>
    <property type="match status" value="1"/>
</dbReference>
<dbReference type="Gene3D" id="3.40.50.2300">
    <property type="match status" value="2"/>
</dbReference>
<dbReference type="PROSITE" id="PS50932">
    <property type="entry name" value="HTH_LACI_2"/>
    <property type="match status" value="1"/>
</dbReference>
<keyword evidence="1" id="KW-0678">Repressor</keyword>